<keyword evidence="4 7" id="KW-1133">Transmembrane helix</keyword>
<comment type="subcellular location">
    <subcellularLocation>
        <location evidence="2">Membrane</location>
        <topology evidence="2">Multi-pass membrane protein</topology>
    </subcellularLocation>
</comment>
<evidence type="ECO:0000256" key="2">
    <source>
        <dbReference type="ARBA" id="ARBA00004141"/>
    </source>
</evidence>
<dbReference type="EMBL" id="AF402142">
    <property type="protein sequence ID" value="AAK83434.1"/>
    <property type="molecule type" value="Genomic_DNA"/>
</dbReference>
<feature type="domain" description="NADH-Ubiquinone oxidoreductase (complex I) chain 5 N-terminal" evidence="9">
    <location>
        <begin position="65"/>
        <end position="115"/>
    </location>
</feature>
<dbReference type="AlphaFoldDB" id="Q950T2"/>
<comment type="function">
    <text evidence="1">Core subunit of the mitochondrial membrane respiratory chain NADH dehydrogenase (Complex I) that is believed to belong to the minimal assembly required for catalysis. Complex I functions in the transfer of electrons from NADH to the respiratory chain. The immediate electron acceptor for the enzyme is believed to be ubiquinone.</text>
</comment>
<dbReference type="PANTHER" id="PTHR42829:SF2">
    <property type="entry name" value="NADH-UBIQUINONE OXIDOREDUCTASE CHAIN 5"/>
    <property type="match status" value="1"/>
</dbReference>
<feature type="transmembrane region" description="Helical" evidence="7">
    <location>
        <begin position="84"/>
        <end position="102"/>
    </location>
</feature>
<accession>Q950T2</accession>
<evidence type="ECO:0000256" key="3">
    <source>
        <dbReference type="ARBA" id="ARBA00022692"/>
    </source>
</evidence>
<keyword evidence="5 7" id="KW-0830">Ubiquinone</keyword>
<feature type="transmembrane region" description="Helical" evidence="7">
    <location>
        <begin position="268"/>
        <end position="291"/>
    </location>
</feature>
<evidence type="ECO:0000256" key="6">
    <source>
        <dbReference type="ARBA" id="ARBA00023136"/>
    </source>
</evidence>
<keyword evidence="7" id="KW-0520">NAD</keyword>
<dbReference type="GO" id="GO:0015990">
    <property type="term" value="P:electron transport coupled proton transport"/>
    <property type="evidence" value="ECO:0007669"/>
    <property type="project" value="TreeGrafter"/>
</dbReference>
<comment type="function">
    <text evidence="7">Core subunit of the mitochondrial membrane respiratory chain NADH dehydrogenase (Complex I) which catalyzes electron transfer from NADH through the respiratory chain, using ubiquinone as an electron acceptor. Essential for the catalytic activity and assembly of complex I.</text>
</comment>
<keyword evidence="3 7" id="KW-0812">Transmembrane</keyword>
<dbReference type="PANTHER" id="PTHR42829">
    <property type="entry name" value="NADH-UBIQUINONE OXIDOREDUCTASE CHAIN 5"/>
    <property type="match status" value="1"/>
</dbReference>
<dbReference type="RefSeq" id="NP_150112.1">
    <property type="nucleotide sequence ID" value="NC_003048.1"/>
</dbReference>
<dbReference type="NCBIfam" id="TIGR01974">
    <property type="entry name" value="NDH_I_L"/>
    <property type="match status" value="1"/>
</dbReference>
<keyword evidence="10" id="KW-0560">Oxidoreductase</keyword>
<dbReference type="GO" id="GO:0042773">
    <property type="term" value="P:ATP synthesis coupled electron transport"/>
    <property type="evidence" value="ECO:0007669"/>
    <property type="project" value="InterPro"/>
</dbReference>
<evidence type="ECO:0000259" key="8">
    <source>
        <dbReference type="Pfam" id="PF00361"/>
    </source>
</evidence>
<comment type="catalytic activity">
    <reaction evidence="7">
        <text>a ubiquinone + NADH + 5 H(+)(in) = a ubiquinol + NAD(+) + 4 H(+)(out)</text>
        <dbReference type="Rhea" id="RHEA:29091"/>
        <dbReference type="Rhea" id="RHEA-COMP:9565"/>
        <dbReference type="Rhea" id="RHEA-COMP:9566"/>
        <dbReference type="ChEBI" id="CHEBI:15378"/>
        <dbReference type="ChEBI" id="CHEBI:16389"/>
        <dbReference type="ChEBI" id="CHEBI:17976"/>
        <dbReference type="ChEBI" id="CHEBI:57540"/>
        <dbReference type="ChEBI" id="CHEBI:57945"/>
        <dbReference type="EC" id="7.1.1.2"/>
    </reaction>
</comment>
<geneLocation type="mitochondrion" evidence="10"/>
<dbReference type="PRINTS" id="PR01434">
    <property type="entry name" value="NADHDHGNASE5"/>
</dbReference>
<evidence type="ECO:0000256" key="5">
    <source>
        <dbReference type="ARBA" id="ARBA00023075"/>
    </source>
</evidence>
<feature type="transmembrane region" description="Helical" evidence="7">
    <location>
        <begin position="244"/>
        <end position="262"/>
    </location>
</feature>
<dbReference type="InterPro" id="IPR018393">
    <property type="entry name" value="NADHpl_OxRdtase_5_subgr"/>
</dbReference>
<feature type="transmembrane region" description="Helical" evidence="7">
    <location>
        <begin position="178"/>
        <end position="201"/>
    </location>
</feature>
<evidence type="ECO:0000313" key="10">
    <source>
        <dbReference type="EMBL" id="AAK83434.1"/>
    </source>
</evidence>
<dbReference type="GO" id="GO:0008137">
    <property type="term" value="F:NADH dehydrogenase (ubiquinone) activity"/>
    <property type="evidence" value="ECO:0007669"/>
    <property type="project" value="UniProtKB-EC"/>
</dbReference>
<feature type="transmembrane region" description="Helical" evidence="7">
    <location>
        <begin position="359"/>
        <end position="382"/>
    </location>
</feature>
<keyword evidence="6 7" id="KW-0472">Membrane</keyword>
<feature type="transmembrane region" description="Helical" evidence="7">
    <location>
        <begin position="402"/>
        <end position="420"/>
    </location>
</feature>
<feature type="transmembrane region" description="Helical" evidence="7">
    <location>
        <begin position="137"/>
        <end position="157"/>
    </location>
</feature>
<dbReference type="EC" id="7.1.1.2" evidence="7"/>
<dbReference type="InterPro" id="IPR001750">
    <property type="entry name" value="ND/Mrp_TM"/>
</dbReference>
<dbReference type="Pfam" id="PF00361">
    <property type="entry name" value="Proton_antipo_M"/>
    <property type="match status" value="1"/>
</dbReference>
<name>Q950T2_HYACU</name>
<evidence type="ECO:0000256" key="7">
    <source>
        <dbReference type="RuleBase" id="RU003404"/>
    </source>
</evidence>
<reference evidence="10" key="1">
    <citation type="submission" date="2001-07" db="EMBL/GenBank/DDBJ databases">
        <authorList>
            <person name="Lang F.B.F."/>
        </authorList>
    </citation>
    <scope>NUCLEOTIDE SEQUENCE</scope>
</reference>
<organism evidence="10">
    <name type="scientific">Hyaloraphidium curvatum</name>
    <name type="common">Lower fungus</name>
    <dbReference type="NCBI Taxonomy" id="82268"/>
    <lineage>
        <taxon>Eukaryota</taxon>
        <taxon>Fungi</taxon>
        <taxon>Fungi incertae sedis</taxon>
        <taxon>Chytridiomycota</taxon>
        <taxon>Chytridiomycota incertae sedis</taxon>
        <taxon>Monoblepharidomycetes</taxon>
        <taxon>Monoblepharidales</taxon>
        <taxon>Monoblepharidales incertae sedis</taxon>
        <taxon>Hyaloraphidium</taxon>
    </lineage>
</organism>
<feature type="transmembrane region" description="Helical" evidence="7">
    <location>
        <begin position="114"/>
        <end position="131"/>
    </location>
</feature>
<dbReference type="GO" id="GO:0016020">
    <property type="term" value="C:membrane"/>
    <property type="evidence" value="ECO:0007669"/>
    <property type="project" value="UniProtKB-SubCell"/>
</dbReference>
<dbReference type="GO" id="GO:0003954">
    <property type="term" value="F:NADH dehydrogenase activity"/>
    <property type="evidence" value="ECO:0007669"/>
    <property type="project" value="TreeGrafter"/>
</dbReference>
<dbReference type="InterPro" id="IPR001516">
    <property type="entry name" value="Proton_antipo_N"/>
</dbReference>
<feature type="transmembrane region" description="Helical" evidence="7">
    <location>
        <begin position="307"/>
        <end position="324"/>
    </location>
</feature>
<evidence type="ECO:0000256" key="4">
    <source>
        <dbReference type="ARBA" id="ARBA00022989"/>
    </source>
</evidence>
<feature type="transmembrane region" description="Helical" evidence="7">
    <location>
        <begin position="207"/>
        <end position="223"/>
    </location>
</feature>
<comment type="similarity">
    <text evidence="7">Belongs to the complex I subunit 5 family.</text>
</comment>
<keyword evidence="7" id="KW-0813">Transport</keyword>
<evidence type="ECO:0000256" key="1">
    <source>
        <dbReference type="ARBA" id="ARBA00003257"/>
    </source>
</evidence>
<reference evidence="10" key="2">
    <citation type="journal article" date="2002" name="Mol. Biol. Evol.">
        <title>Hyaloraphidium curvatum: a linear mitochondrial genome, tRNA editing, and an evolutionary link to lower fungi.</title>
        <authorList>
            <person name="Forget L."/>
            <person name="Ustinova J."/>
            <person name="Wang Z."/>
            <person name="Huss V.A."/>
            <person name="Franz Lang B."/>
        </authorList>
    </citation>
    <scope>NUCLEOTIDE SEQUENCE</scope>
</reference>
<feature type="transmembrane region" description="Helical" evidence="7">
    <location>
        <begin position="441"/>
        <end position="460"/>
    </location>
</feature>
<feature type="transmembrane region" description="Helical" evidence="7">
    <location>
        <begin position="30"/>
        <end position="50"/>
    </location>
</feature>
<gene>
    <name evidence="10" type="primary">nad5</name>
</gene>
<keyword evidence="7 10" id="KW-0496">Mitochondrion</keyword>
<dbReference type="GeneID" id="803623"/>
<feature type="domain" description="NADH:quinone oxidoreductase/Mrp antiporter transmembrane" evidence="8">
    <location>
        <begin position="131"/>
        <end position="404"/>
    </location>
</feature>
<protein>
    <recommendedName>
        <fullName evidence="7">NADH-ubiquinone oxidoreductase chain 5</fullName>
        <ecNumber evidence="7">7.1.1.2</ecNumber>
    </recommendedName>
</protein>
<dbReference type="Pfam" id="PF00662">
    <property type="entry name" value="Proton_antipo_N"/>
    <property type="match status" value="1"/>
</dbReference>
<proteinExistence type="inferred from homology"/>
<dbReference type="InterPro" id="IPR003945">
    <property type="entry name" value="NU5C-like"/>
</dbReference>
<evidence type="ECO:0000259" key="9">
    <source>
        <dbReference type="Pfam" id="PF00662"/>
    </source>
</evidence>
<sequence length="583" mass="64425">MYLLIITLPLLGSLSSGLLGRWLGYSGGPLLTVLLMGVTLALVLCGYYEIIFHQSSLLLPLPISWLTLGWLDLDMSFIMDELSISMMIPICTVSFLVHMYAIGYMHGDPHIQRFFSYLSLFTFFMLLMVTADNWLLLFIGWEGVGLVSYLLIGFWFTRLRAGQAALQAFLMNRIGDTGLFLAMAIAIWLTGDLEFSTFFALLPHMNPYWTALIGLLMLLAVTAKSGQLGLHAWLPVAMEGPTPVSALIHAATMVTAGIYLLLRFNALFGFSPILIWLGAATALFGAVYGYVQTDLKRTIAYSTTSQLGYMVLACGLGQYGLALAHLVNHAFFKALLFLSAGSVIHAIHDEQDIRKMGGIMSMMPVTYITSMVGSLSLVALPFLTGYYSKDFILQTAFGTTGYLMGLGAAYFTAFYSLKLLHRVFWLPPQSKVVLGAHEPSAWMLIPTTTLTLFSISWGYLAQNHAALAPAMNTLFLLPQNQIGMGHLPWWVDWLPLLALLVAPLAIHPHLNWNLPTLKFNLFPFLQLGQVTSRYLDYGWFSMVGPQGAVLGLNKVSGLLDLLSSRYLPHLFMVPVGLLIIAFL</sequence>